<name>A0A2P2PEE1_RHIMU</name>
<dbReference type="EMBL" id="GGEC01072596">
    <property type="protein sequence ID" value="MBX53080.1"/>
    <property type="molecule type" value="Transcribed_RNA"/>
</dbReference>
<accession>A0A2P2PEE1</accession>
<dbReference type="AlphaFoldDB" id="A0A2P2PEE1"/>
<evidence type="ECO:0000313" key="1">
    <source>
        <dbReference type="EMBL" id="MBX53080.1"/>
    </source>
</evidence>
<organism evidence="1">
    <name type="scientific">Rhizophora mucronata</name>
    <name type="common">Asiatic mangrove</name>
    <dbReference type="NCBI Taxonomy" id="61149"/>
    <lineage>
        <taxon>Eukaryota</taxon>
        <taxon>Viridiplantae</taxon>
        <taxon>Streptophyta</taxon>
        <taxon>Embryophyta</taxon>
        <taxon>Tracheophyta</taxon>
        <taxon>Spermatophyta</taxon>
        <taxon>Magnoliopsida</taxon>
        <taxon>eudicotyledons</taxon>
        <taxon>Gunneridae</taxon>
        <taxon>Pentapetalae</taxon>
        <taxon>rosids</taxon>
        <taxon>fabids</taxon>
        <taxon>Malpighiales</taxon>
        <taxon>Rhizophoraceae</taxon>
        <taxon>Rhizophora</taxon>
    </lineage>
</organism>
<proteinExistence type="predicted"/>
<sequence>MTSTTHFSSCFLWLFQTLCLIGVVEKYKELAKYNLRQLTSPKQ</sequence>
<protein>
    <submittedName>
        <fullName evidence="1">Uncharacterized protein</fullName>
    </submittedName>
</protein>
<reference evidence="1" key="1">
    <citation type="submission" date="2018-02" db="EMBL/GenBank/DDBJ databases">
        <title>Rhizophora mucronata_Transcriptome.</title>
        <authorList>
            <person name="Meera S.P."/>
            <person name="Sreeshan A."/>
            <person name="Augustine A."/>
        </authorList>
    </citation>
    <scope>NUCLEOTIDE SEQUENCE</scope>
    <source>
        <tissue evidence="1">Leaf</tissue>
    </source>
</reference>